<dbReference type="InterPro" id="IPR019999">
    <property type="entry name" value="Anth_synth_I-like"/>
</dbReference>
<dbReference type="AlphaFoldDB" id="A0A015XD39"/>
<evidence type="ECO:0000313" key="2">
    <source>
        <dbReference type="EMBL" id="EXY90575.1"/>
    </source>
</evidence>
<dbReference type="GO" id="GO:0000162">
    <property type="term" value="P:L-tryptophan biosynthetic process"/>
    <property type="evidence" value="ECO:0007669"/>
    <property type="project" value="TreeGrafter"/>
</dbReference>
<name>A0A015XD39_BACFG</name>
<dbReference type="Proteomes" id="UP000020773">
    <property type="component" value="Unassembled WGS sequence"/>
</dbReference>
<sequence length="175" mass="19673">MKGTIDATLPSATRLLMEDEKEAAEHATIVDLIRNDLSIVADNVSVTRYRYVDTLYTNHGPILQTSSEISGVLPKNYVDHLGEILFRLLPAGSITGAPKHKTIEIIEQAEEYERGFYTGITGYFDGRKLDSAVMIRFIEEQNGQIFFKSGGGITCKSDLENEYNEMKQKVYVPIY</sequence>
<feature type="domain" description="Chorismate-utilising enzyme C-terminal" evidence="1">
    <location>
        <begin position="1"/>
        <end position="169"/>
    </location>
</feature>
<proteinExistence type="predicted"/>
<dbReference type="GO" id="GO:0046820">
    <property type="term" value="F:4-amino-4-deoxychorismate synthase activity"/>
    <property type="evidence" value="ECO:0007669"/>
    <property type="project" value="TreeGrafter"/>
</dbReference>
<protein>
    <submittedName>
        <fullName evidence="2">Chorismate binding enzyme family protein</fullName>
    </submittedName>
</protein>
<dbReference type="NCBIfam" id="NF005486">
    <property type="entry name" value="PRK07093.1"/>
    <property type="match status" value="1"/>
</dbReference>
<gene>
    <name evidence="2" type="ORF">M125_2723</name>
</gene>
<dbReference type="SUPFAM" id="SSF56322">
    <property type="entry name" value="ADC synthase"/>
    <property type="match status" value="1"/>
</dbReference>
<evidence type="ECO:0000259" key="1">
    <source>
        <dbReference type="Pfam" id="PF00425"/>
    </source>
</evidence>
<reference evidence="2 3" key="1">
    <citation type="submission" date="2014-02" db="EMBL/GenBank/DDBJ databases">
        <authorList>
            <person name="Sears C."/>
            <person name="Carroll K."/>
            <person name="Sack B.R."/>
            <person name="Qadri F."/>
            <person name="Myers L.L."/>
            <person name="Chung G.-T."/>
            <person name="Escheverria P."/>
            <person name="Fraser C.M."/>
            <person name="Sadzewicz L."/>
            <person name="Shefchek K.A."/>
            <person name="Tallon L."/>
            <person name="Das S.P."/>
            <person name="Daugherty S."/>
            <person name="Mongodin E.F."/>
        </authorList>
    </citation>
    <scope>NUCLEOTIDE SEQUENCE [LARGE SCALE GENOMIC DNA]</scope>
    <source>
        <strain evidence="3">3998T(B)3</strain>
    </source>
</reference>
<dbReference type="PANTHER" id="PTHR11236">
    <property type="entry name" value="AMINOBENZOATE/ANTHRANILATE SYNTHASE"/>
    <property type="match status" value="1"/>
</dbReference>
<dbReference type="PATRIC" id="fig|1339316.3.peg.2606"/>
<dbReference type="Pfam" id="PF00425">
    <property type="entry name" value="Chorismate_bind"/>
    <property type="match status" value="1"/>
</dbReference>
<comment type="caution">
    <text evidence="2">The sequence shown here is derived from an EMBL/GenBank/DDBJ whole genome shotgun (WGS) entry which is preliminary data.</text>
</comment>
<dbReference type="PANTHER" id="PTHR11236:SF50">
    <property type="entry name" value="AMINODEOXYCHORISMATE SYNTHASE COMPONENT 1"/>
    <property type="match status" value="1"/>
</dbReference>
<accession>A0A015XD39</accession>
<evidence type="ECO:0000313" key="3">
    <source>
        <dbReference type="Proteomes" id="UP000020773"/>
    </source>
</evidence>
<dbReference type="InterPro" id="IPR005801">
    <property type="entry name" value="ADC_synthase"/>
</dbReference>
<organism evidence="2 3">
    <name type="scientific">Bacteroides fragilis str. 3998T(B)3</name>
    <dbReference type="NCBI Taxonomy" id="1339316"/>
    <lineage>
        <taxon>Bacteria</taxon>
        <taxon>Pseudomonadati</taxon>
        <taxon>Bacteroidota</taxon>
        <taxon>Bacteroidia</taxon>
        <taxon>Bacteroidales</taxon>
        <taxon>Bacteroidaceae</taxon>
        <taxon>Bacteroides</taxon>
    </lineage>
</organism>
<dbReference type="Gene3D" id="3.60.120.10">
    <property type="entry name" value="Anthranilate synthase"/>
    <property type="match status" value="1"/>
</dbReference>
<dbReference type="InterPro" id="IPR015890">
    <property type="entry name" value="Chorismate_C"/>
</dbReference>
<dbReference type="PRINTS" id="PR00095">
    <property type="entry name" value="ANTSNTHASEI"/>
</dbReference>
<dbReference type="EMBL" id="JGDB01000150">
    <property type="protein sequence ID" value="EXY90575.1"/>
    <property type="molecule type" value="Genomic_DNA"/>
</dbReference>